<dbReference type="Gene3D" id="1.10.760.10">
    <property type="entry name" value="Cytochrome c-like domain"/>
    <property type="match status" value="1"/>
</dbReference>
<dbReference type="Pfam" id="PF13631">
    <property type="entry name" value="Cytochrom_B_N_2"/>
    <property type="match status" value="1"/>
</dbReference>
<dbReference type="GO" id="GO:0009055">
    <property type="term" value="F:electron transfer activity"/>
    <property type="evidence" value="ECO:0007669"/>
    <property type="project" value="InterPro"/>
</dbReference>
<sequence length="683" mass="73535">MSENASPQTPPARTPADPAPAPAAERRPTTAPPPESAGSRGWMQAALTERSAAVGGWVHERTGHRGAFDWFANRTLPGGARWRYVTGPVCLGLFAVVFATGLALMTGYVPSADAAWASVHHLERTPGGSMLRGLHYWATHALILAFAVHLGRLMLSAAFRSPRELAWVSGVLLFPLLVTAAVTGNPLSGSQKAFEQIEVEGAILAGTPGAGPQLKQVLFGGPQAGHLTLTHLYALHVAFIPLAAAGLVLFHLYQLLRWGTVRPEDPLAAGNPDTVNQAHSSEETPYVPNQMLRNAVAFAAVFGLLWFMAGRQPAPLDAPPGEGVESMPRPEWYFRFLFELRNYFPPEMEFVATGALPTLAILVLAAVPWIDRLGHRVGAAARYSIVFGGLLFWCVLTIGSMSRDRADRHYLEVRRAAHVRAERAAELADRGVPPDGPGSLLANDPKTRGPELFRAHCAACHAHTGPAVESWGPDHSIEASECNAANLAGFGSRRWMRGLLDPALVDSDAYFGCTPFAEGGMVGYVKDDLWLFVEPGSEEAEEKRTQIAAVAAAMAAEAGPRVHGGPPIALDHGDETFEPEALPALAEQGRELMIGDLSCTGCHNFAGEEYGDSLTLDGYGSREWLADFIANAGHERFYGEENAMPLYAPNAPVDGEEDPSNTLTRNEILLLTDWLRGDWVGRE</sequence>
<dbReference type="GO" id="GO:0016491">
    <property type="term" value="F:oxidoreductase activity"/>
    <property type="evidence" value="ECO:0007669"/>
    <property type="project" value="InterPro"/>
</dbReference>
<feature type="transmembrane region" description="Helical" evidence="6">
    <location>
        <begin position="382"/>
        <end position="401"/>
    </location>
</feature>
<dbReference type="PROSITE" id="PS51007">
    <property type="entry name" value="CYTC"/>
    <property type="match status" value="1"/>
</dbReference>
<evidence type="ECO:0000256" key="2">
    <source>
        <dbReference type="ARBA" id="ARBA00022723"/>
    </source>
</evidence>
<evidence type="ECO:0000256" key="4">
    <source>
        <dbReference type="PROSITE-ProRule" id="PRU00433"/>
    </source>
</evidence>
<feature type="transmembrane region" description="Helical" evidence="6">
    <location>
        <begin position="84"/>
        <end position="109"/>
    </location>
</feature>
<organism evidence="9 10">
    <name type="scientific">Alienimonas californiensis</name>
    <dbReference type="NCBI Taxonomy" id="2527989"/>
    <lineage>
        <taxon>Bacteria</taxon>
        <taxon>Pseudomonadati</taxon>
        <taxon>Planctomycetota</taxon>
        <taxon>Planctomycetia</taxon>
        <taxon>Planctomycetales</taxon>
        <taxon>Planctomycetaceae</taxon>
        <taxon>Alienimonas</taxon>
    </lineage>
</organism>
<dbReference type="EMBL" id="CP036265">
    <property type="protein sequence ID" value="QDT15861.1"/>
    <property type="molecule type" value="Genomic_DNA"/>
</dbReference>
<feature type="transmembrane region" description="Helical" evidence="6">
    <location>
        <begin position="134"/>
        <end position="153"/>
    </location>
</feature>
<keyword evidence="3 4" id="KW-0408">Iron</keyword>
<dbReference type="Gene3D" id="1.20.810.10">
    <property type="entry name" value="Cytochrome Bc1 Complex, Chain C"/>
    <property type="match status" value="1"/>
</dbReference>
<dbReference type="SUPFAM" id="SSF81342">
    <property type="entry name" value="Transmembrane di-heme cytochromes"/>
    <property type="match status" value="1"/>
</dbReference>
<evidence type="ECO:0000256" key="1">
    <source>
        <dbReference type="ARBA" id="ARBA00022617"/>
    </source>
</evidence>
<dbReference type="AlphaFoldDB" id="A0A517P922"/>
<feature type="transmembrane region" description="Helical" evidence="6">
    <location>
        <begin position="350"/>
        <end position="370"/>
    </location>
</feature>
<keyword evidence="6" id="KW-0812">Transmembrane</keyword>
<dbReference type="GO" id="GO:0046872">
    <property type="term" value="F:metal ion binding"/>
    <property type="evidence" value="ECO:0007669"/>
    <property type="project" value="UniProtKB-KW"/>
</dbReference>
<keyword evidence="6" id="KW-1133">Transmembrane helix</keyword>
<feature type="transmembrane region" description="Helical" evidence="6">
    <location>
        <begin position="291"/>
        <end position="309"/>
    </location>
</feature>
<feature type="domain" description="Cytochrome c" evidence="8">
    <location>
        <begin position="444"/>
        <end position="555"/>
    </location>
</feature>
<dbReference type="InterPro" id="IPR005797">
    <property type="entry name" value="Cyt_b/b6_N"/>
</dbReference>
<dbReference type="GO" id="GO:0016020">
    <property type="term" value="C:membrane"/>
    <property type="evidence" value="ECO:0007669"/>
    <property type="project" value="InterPro"/>
</dbReference>
<evidence type="ECO:0000313" key="9">
    <source>
        <dbReference type="EMBL" id="QDT15861.1"/>
    </source>
</evidence>
<dbReference type="SUPFAM" id="SSF81648">
    <property type="entry name" value="a domain/subunit of cytochrome bc1 complex (Ubiquinol-cytochrome c reductase)"/>
    <property type="match status" value="1"/>
</dbReference>
<dbReference type="InterPro" id="IPR036909">
    <property type="entry name" value="Cyt_c-like_dom_sf"/>
</dbReference>
<dbReference type="RefSeq" id="WP_145358756.1">
    <property type="nucleotide sequence ID" value="NZ_CP036265.1"/>
</dbReference>
<evidence type="ECO:0000256" key="6">
    <source>
        <dbReference type="SAM" id="Phobius"/>
    </source>
</evidence>
<keyword evidence="2 4" id="KW-0479">Metal-binding</keyword>
<evidence type="ECO:0000259" key="7">
    <source>
        <dbReference type="PROSITE" id="PS51002"/>
    </source>
</evidence>
<reference evidence="9 10" key="1">
    <citation type="submission" date="2019-02" db="EMBL/GenBank/DDBJ databases">
        <title>Deep-cultivation of Planctomycetes and their phenomic and genomic characterization uncovers novel biology.</title>
        <authorList>
            <person name="Wiegand S."/>
            <person name="Jogler M."/>
            <person name="Boedeker C."/>
            <person name="Pinto D."/>
            <person name="Vollmers J."/>
            <person name="Rivas-Marin E."/>
            <person name="Kohn T."/>
            <person name="Peeters S.H."/>
            <person name="Heuer A."/>
            <person name="Rast P."/>
            <person name="Oberbeckmann S."/>
            <person name="Bunk B."/>
            <person name="Jeske O."/>
            <person name="Meyerdierks A."/>
            <person name="Storesund J.E."/>
            <person name="Kallscheuer N."/>
            <person name="Luecker S."/>
            <person name="Lage O.M."/>
            <person name="Pohl T."/>
            <person name="Merkel B.J."/>
            <person name="Hornburger P."/>
            <person name="Mueller R.-W."/>
            <person name="Bruemmer F."/>
            <person name="Labrenz M."/>
            <person name="Spormann A.M."/>
            <person name="Op den Camp H."/>
            <person name="Overmann J."/>
            <person name="Amann R."/>
            <person name="Jetten M.S.M."/>
            <person name="Mascher T."/>
            <person name="Medema M.H."/>
            <person name="Devos D.P."/>
            <person name="Kaster A.-K."/>
            <person name="Ovreas L."/>
            <person name="Rohde M."/>
            <person name="Galperin M.Y."/>
            <person name="Jogler C."/>
        </authorList>
    </citation>
    <scope>NUCLEOTIDE SEQUENCE [LARGE SCALE GENOMIC DNA]</scope>
    <source>
        <strain evidence="9 10">CA12</strain>
    </source>
</reference>
<dbReference type="InterPro" id="IPR009056">
    <property type="entry name" value="Cyt_c-like_dom"/>
</dbReference>
<dbReference type="Proteomes" id="UP000318741">
    <property type="component" value="Chromosome"/>
</dbReference>
<protein>
    <submittedName>
        <fullName evidence="9">Cytochrome b6</fullName>
    </submittedName>
</protein>
<feature type="region of interest" description="Disordered" evidence="5">
    <location>
        <begin position="1"/>
        <end position="41"/>
    </location>
</feature>
<accession>A0A517P922</accession>
<dbReference type="PANTHER" id="PTHR19271:SF16">
    <property type="entry name" value="CYTOCHROME B"/>
    <property type="match status" value="1"/>
</dbReference>
<dbReference type="GO" id="GO:0022904">
    <property type="term" value="P:respiratory electron transport chain"/>
    <property type="evidence" value="ECO:0007669"/>
    <property type="project" value="InterPro"/>
</dbReference>
<dbReference type="PROSITE" id="PS51002">
    <property type="entry name" value="CYTB_NTER"/>
    <property type="match status" value="1"/>
</dbReference>
<name>A0A517P922_9PLAN</name>
<feature type="transmembrane region" description="Helical" evidence="6">
    <location>
        <begin position="165"/>
        <end position="184"/>
    </location>
</feature>
<keyword evidence="6" id="KW-0472">Membrane</keyword>
<proteinExistence type="predicted"/>
<gene>
    <name evidence="9" type="primary">petB</name>
    <name evidence="9" type="ORF">CA12_19560</name>
</gene>
<evidence type="ECO:0000256" key="5">
    <source>
        <dbReference type="SAM" id="MobiDB-lite"/>
    </source>
</evidence>
<dbReference type="KEGG" id="acaf:CA12_19560"/>
<dbReference type="PANTHER" id="PTHR19271">
    <property type="entry name" value="CYTOCHROME B"/>
    <property type="match status" value="1"/>
</dbReference>
<dbReference type="GO" id="GO:0020037">
    <property type="term" value="F:heme binding"/>
    <property type="evidence" value="ECO:0007669"/>
    <property type="project" value="InterPro"/>
</dbReference>
<feature type="compositionally biased region" description="Pro residues" evidence="5">
    <location>
        <begin position="8"/>
        <end position="21"/>
    </location>
</feature>
<keyword evidence="1 4" id="KW-0349">Heme</keyword>
<dbReference type="InterPro" id="IPR016174">
    <property type="entry name" value="Di-haem_cyt_TM"/>
</dbReference>
<evidence type="ECO:0000259" key="8">
    <source>
        <dbReference type="PROSITE" id="PS51007"/>
    </source>
</evidence>
<keyword evidence="10" id="KW-1185">Reference proteome</keyword>
<dbReference type="OrthoDB" id="9804503at2"/>
<feature type="transmembrane region" description="Helical" evidence="6">
    <location>
        <begin position="233"/>
        <end position="253"/>
    </location>
</feature>
<dbReference type="SUPFAM" id="SSF46626">
    <property type="entry name" value="Cytochrome c"/>
    <property type="match status" value="2"/>
</dbReference>
<evidence type="ECO:0000256" key="3">
    <source>
        <dbReference type="ARBA" id="ARBA00023004"/>
    </source>
</evidence>
<feature type="domain" description="Cytochrome b/b6 N-terminal region profile" evidence="7">
    <location>
        <begin position="54"/>
        <end position="264"/>
    </location>
</feature>
<dbReference type="InterPro" id="IPR036150">
    <property type="entry name" value="Cyt_b/b6_C_sf"/>
</dbReference>
<dbReference type="InterPro" id="IPR027387">
    <property type="entry name" value="Cytb/b6-like_sf"/>
</dbReference>
<evidence type="ECO:0000313" key="10">
    <source>
        <dbReference type="Proteomes" id="UP000318741"/>
    </source>
</evidence>